<sequence length="406" mass="41516">MSAWKAAPPSSRAAVPVGSSNGSSRCGGGLSGVSGVAGRLGGVAAPLPGSCGAVAAGKGGGRCSGGGQLGGVSGVGIGAYNNRCNNFGTGPYGGAVSCAGMFAAGGVPPKSYASGASSLATATPHSARGGAGLALQRATPEAAMLELVHGYADDQNTRFRKYMEDEHMVVPNFASRGLFCGLYDGHGGRLAVEFVKEQLHQIAERELLSGAPGEAPLEAMKRAFLKVDRMLLPIGAVNCGTTCAVCLCLRGPSPGSPLELHVANTGDTRVVLLSDGSAPARRLSVDHVATDPDEVRRVQLSGGHVMGNRVGGTLAVTRALGDHVLKGSDGGVTAEPHCVVYRVGPADRFVIMASDGVWDVMSDDDVQQLVLQHAERPLDEISRNVVQAAKQFGSRDNLSALVVRLR</sequence>
<feature type="region of interest" description="Disordered" evidence="2">
    <location>
        <begin position="1"/>
        <end position="27"/>
    </location>
</feature>
<name>A0A7S2C8B5_9EUKA</name>
<dbReference type="SMART" id="SM00332">
    <property type="entry name" value="PP2Cc"/>
    <property type="match status" value="1"/>
</dbReference>
<feature type="domain" description="PPM-type phosphatase" evidence="3">
    <location>
        <begin position="148"/>
        <end position="405"/>
    </location>
</feature>
<gene>
    <name evidence="4" type="ORF">CBRE1094_LOCUS7007</name>
</gene>
<dbReference type="Gene3D" id="3.60.40.10">
    <property type="entry name" value="PPM-type phosphatase domain"/>
    <property type="match status" value="1"/>
</dbReference>
<evidence type="ECO:0000256" key="2">
    <source>
        <dbReference type="SAM" id="MobiDB-lite"/>
    </source>
</evidence>
<organism evidence="4">
    <name type="scientific">Haptolina brevifila</name>
    <dbReference type="NCBI Taxonomy" id="156173"/>
    <lineage>
        <taxon>Eukaryota</taxon>
        <taxon>Haptista</taxon>
        <taxon>Haptophyta</taxon>
        <taxon>Prymnesiophyceae</taxon>
        <taxon>Prymnesiales</taxon>
        <taxon>Prymnesiaceae</taxon>
        <taxon>Haptolina</taxon>
    </lineage>
</organism>
<comment type="similarity">
    <text evidence="1">Belongs to the PP2C family.</text>
</comment>
<dbReference type="EMBL" id="HBGU01012808">
    <property type="protein sequence ID" value="CAD9418339.1"/>
    <property type="molecule type" value="Transcribed_RNA"/>
</dbReference>
<dbReference type="Pfam" id="PF00481">
    <property type="entry name" value="PP2C"/>
    <property type="match status" value="1"/>
</dbReference>
<accession>A0A7S2C8B5</accession>
<dbReference type="PROSITE" id="PS51746">
    <property type="entry name" value="PPM_2"/>
    <property type="match status" value="1"/>
</dbReference>
<proteinExistence type="inferred from homology"/>
<dbReference type="InterPro" id="IPR001932">
    <property type="entry name" value="PPM-type_phosphatase-like_dom"/>
</dbReference>
<feature type="compositionally biased region" description="Low complexity" evidence="2">
    <location>
        <begin position="1"/>
        <end position="24"/>
    </location>
</feature>
<dbReference type="InterPro" id="IPR015655">
    <property type="entry name" value="PP2C"/>
</dbReference>
<evidence type="ECO:0000259" key="3">
    <source>
        <dbReference type="PROSITE" id="PS51746"/>
    </source>
</evidence>
<dbReference type="InterPro" id="IPR036457">
    <property type="entry name" value="PPM-type-like_dom_sf"/>
</dbReference>
<protein>
    <recommendedName>
        <fullName evidence="3">PPM-type phosphatase domain-containing protein</fullName>
    </recommendedName>
</protein>
<evidence type="ECO:0000313" key="4">
    <source>
        <dbReference type="EMBL" id="CAD9418339.1"/>
    </source>
</evidence>
<dbReference type="CDD" id="cd00143">
    <property type="entry name" value="PP2Cc"/>
    <property type="match status" value="1"/>
</dbReference>
<dbReference type="PANTHER" id="PTHR13832">
    <property type="entry name" value="PROTEIN PHOSPHATASE 2C"/>
    <property type="match status" value="1"/>
</dbReference>
<dbReference type="GO" id="GO:0004722">
    <property type="term" value="F:protein serine/threonine phosphatase activity"/>
    <property type="evidence" value="ECO:0007669"/>
    <property type="project" value="InterPro"/>
</dbReference>
<reference evidence="4" key="1">
    <citation type="submission" date="2021-01" db="EMBL/GenBank/DDBJ databases">
        <authorList>
            <person name="Corre E."/>
            <person name="Pelletier E."/>
            <person name="Niang G."/>
            <person name="Scheremetjew M."/>
            <person name="Finn R."/>
            <person name="Kale V."/>
            <person name="Holt S."/>
            <person name="Cochrane G."/>
            <person name="Meng A."/>
            <person name="Brown T."/>
            <person name="Cohen L."/>
        </authorList>
    </citation>
    <scope>NUCLEOTIDE SEQUENCE</scope>
    <source>
        <strain evidence="4">UTEX LB 985</strain>
    </source>
</reference>
<dbReference type="PANTHER" id="PTHR13832:SF837">
    <property type="entry name" value="PROTEIN PHOSPHATASE 2C-LIKE DOMAIN-CONTAINING PROTEIN 1"/>
    <property type="match status" value="1"/>
</dbReference>
<dbReference type="SMART" id="SM00331">
    <property type="entry name" value="PP2C_SIG"/>
    <property type="match status" value="1"/>
</dbReference>
<dbReference type="SUPFAM" id="SSF81606">
    <property type="entry name" value="PP2C-like"/>
    <property type="match status" value="1"/>
</dbReference>
<dbReference type="AlphaFoldDB" id="A0A7S2C8B5"/>
<evidence type="ECO:0000256" key="1">
    <source>
        <dbReference type="ARBA" id="ARBA00006702"/>
    </source>
</evidence>